<keyword evidence="3" id="KW-1185">Reference proteome</keyword>
<dbReference type="EMBL" id="MZNU01000046">
    <property type="protein sequence ID" value="OWP06448.1"/>
    <property type="molecule type" value="Genomic_DNA"/>
</dbReference>
<reference evidence="2 3" key="1">
    <citation type="submission" date="2017-04" db="EMBL/GenBank/DDBJ databases">
        <title>Draft genome sequence of Marssonina coronaria NL1: causal agent of apple blotch.</title>
        <authorList>
            <person name="Cheng Q."/>
        </authorList>
    </citation>
    <scope>NUCLEOTIDE SEQUENCE [LARGE SCALE GENOMIC DNA]</scope>
    <source>
        <strain evidence="2 3">NL1</strain>
    </source>
</reference>
<feature type="region of interest" description="Disordered" evidence="1">
    <location>
        <begin position="41"/>
        <end position="156"/>
    </location>
</feature>
<evidence type="ECO:0000313" key="3">
    <source>
        <dbReference type="Proteomes" id="UP000242519"/>
    </source>
</evidence>
<sequence length="427" mass="46595">MAFSTLEALNTLCTSIPDWNARLDELNSQIALRQIELARLTENERPPTRSLKNKSSTESLRPKDGPDDLLHTEEQQNKDNTVLDPLDAPTSQDRVPRPSSAAAVRAATSTPSPSDANSPSHGALPRKPSQNTPAAQRRTGPAVLRKRKTESVGSGESIVPKYRTRSMIIVYYDSAVQTAFEELVKFVSGSRNSMRKGKMAAKMAEMRRAAQLEIGDDDDDDAQDDFGSGAVNNGHNLLVAQKDSGVRQQGDSLAVGPEPDCGPDMELPKLKFVSTRQMGPSRATPKPDSYGGTLGLLGGYRRAGGDIFESLDKGLDWVQVQCEHAAHQFLREGECSSEITSIKRKLDGVKEAAEKEIEKLKKDEAESPRSRSSLAGKSLQMKAPIVRKPPAPTTSIMEVDHLEVDEGVDDLELPPKLLFRRSKDTGT</sequence>
<gene>
    <name evidence="2" type="ORF">B2J93_9221</name>
</gene>
<dbReference type="AlphaFoldDB" id="A0A218ZEN5"/>
<feature type="compositionally biased region" description="Low complexity" evidence="1">
    <location>
        <begin position="97"/>
        <end position="114"/>
    </location>
</feature>
<accession>A0A218ZEN5</accession>
<name>A0A218ZEN5_9HELO</name>
<dbReference type="OrthoDB" id="3886346at2759"/>
<comment type="caution">
    <text evidence="2">The sequence shown here is derived from an EMBL/GenBank/DDBJ whole genome shotgun (WGS) entry which is preliminary data.</text>
</comment>
<organism evidence="2 3">
    <name type="scientific">Diplocarpon coronariae</name>
    <dbReference type="NCBI Taxonomy" id="2795749"/>
    <lineage>
        <taxon>Eukaryota</taxon>
        <taxon>Fungi</taxon>
        <taxon>Dikarya</taxon>
        <taxon>Ascomycota</taxon>
        <taxon>Pezizomycotina</taxon>
        <taxon>Leotiomycetes</taxon>
        <taxon>Helotiales</taxon>
        <taxon>Drepanopezizaceae</taxon>
        <taxon>Diplocarpon</taxon>
    </lineage>
</organism>
<dbReference type="Proteomes" id="UP000242519">
    <property type="component" value="Unassembled WGS sequence"/>
</dbReference>
<proteinExistence type="predicted"/>
<feature type="compositionally biased region" description="Basic and acidic residues" evidence="1">
    <location>
        <begin position="360"/>
        <end position="369"/>
    </location>
</feature>
<protein>
    <submittedName>
        <fullName evidence="2">Uncharacterized protein</fullName>
    </submittedName>
</protein>
<feature type="region of interest" description="Disordered" evidence="1">
    <location>
        <begin position="360"/>
        <end position="394"/>
    </location>
</feature>
<dbReference type="InParanoid" id="A0A218ZEN5"/>
<feature type="compositionally biased region" description="Basic and acidic residues" evidence="1">
    <location>
        <begin position="60"/>
        <end position="77"/>
    </location>
</feature>
<evidence type="ECO:0000256" key="1">
    <source>
        <dbReference type="SAM" id="MobiDB-lite"/>
    </source>
</evidence>
<evidence type="ECO:0000313" key="2">
    <source>
        <dbReference type="EMBL" id="OWP06448.1"/>
    </source>
</evidence>